<dbReference type="PANTHER" id="PTHR15544:SF0">
    <property type="entry name" value="TETRATRICOPEPTIDE REPEAT PROTEIN 33"/>
    <property type="match status" value="1"/>
</dbReference>
<dbReference type="InterPro" id="IPR019734">
    <property type="entry name" value="TPR_rpt"/>
</dbReference>
<keyword evidence="1" id="KW-0802">TPR repeat</keyword>
<gene>
    <name evidence="3" type="ORF">KSP40_PGU022299</name>
</gene>
<name>A0ABR2LRW6_9ASPA</name>
<feature type="repeat" description="TPR" evidence="1">
    <location>
        <begin position="74"/>
        <end position="107"/>
    </location>
</feature>
<feature type="compositionally biased region" description="Polar residues" evidence="2">
    <location>
        <begin position="63"/>
        <end position="78"/>
    </location>
</feature>
<dbReference type="InterPro" id="IPR011990">
    <property type="entry name" value="TPR-like_helical_dom_sf"/>
</dbReference>
<evidence type="ECO:0000256" key="2">
    <source>
        <dbReference type="SAM" id="MobiDB-lite"/>
    </source>
</evidence>
<accession>A0ABR2LRW6</accession>
<dbReference type="InterPro" id="IPR052658">
    <property type="entry name" value="TPR-containing"/>
</dbReference>
<protein>
    <recommendedName>
        <fullName evidence="5">Tetratricopeptide repeat protein</fullName>
    </recommendedName>
</protein>
<dbReference type="PROSITE" id="PS50005">
    <property type="entry name" value="TPR"/>
    <property type="match status" value="1"/>
</dbReference>
<feature type="region of interest" description="Disordered" evidence="2">
    <location>
        <begin position="35"/>
        <end position="78"/>
    </location>
</feature>
<dbReference type="Gene3D" id="1.25.40.10">
    <property type="entry name" value="Tetratricopeptide repeat domain"/>
    <property type="match status" value="1"/>
</dbReference>
<reference evidence="3 4" key="1">
    <citation type="journal article" date="2022" name="Nat. Plants">
        <title>Genomes of leafy and leafless Platanthera orchids illuminate the evolution of mycoheterotrophy.</title>
        <authorList>
            <person name="Li M.H."/>
            <person name="Liu K.W."/>
            <person name="Li Z."/>
            <person name="Lu H.C."/>
            <person name="Ye Q.L."/>
            <person name="Zhang D."/>
            <person name="Wang J.Y."/>
            <person name="Li Y.F."/>
            <person name="Zhong Z.M."/>
            <person name="Liu X."/>
            <person name="Yu X."/>
            <person name="Liu D.K."/>
            <person name="Tu X.D."/>
            <person name="Liu B."/>
            <person name="Hao Y."/>
            <person name="Liao X.Y."/>
            <person name="Jiang Y.T."/>
            <person name="Sun W.H."/>
            <person name="Chen J."/>
            <person name="Chen Y.Q."/>
            <person name="Ai Y."/>
            <person name="Zhai J.W."/>
            <person name="Wu S.S."/>
            <person name="Zhou Z."/>
            <person name="Hsiao Y.Y."/>
            <person name="Wu W.L."/>
            <person name="Chen Y.Y."/>
            <person name="Lin Y.F."/>
            <person name="Hsu J.L."/>
            <person name="Li C.Y."/>
            <person name="Wang Z.W."/>
            <person name="Zhao X."/>
            <person name="Zhong W.Y."/>
            <person name="Ma X.K."/>
            <person name="Ma L."/>
            <person name="Huang J."/>
            <person name="Chen G.Z."/>
            <person name="Huang M.Z."/>
            <person name="Huang L."/>
            <person name="Peng D.H."/>
            <person name="Luo Y.B."/>
            <person name="Zou S.Q."/>
            <person name="Chen S.P."/>
            <person name="Lan S."/>
            <person name="Tsai W.C."/>
            <person name="Van de Peer Y."/>
            <person name="Liu Z.J."/>
        </authorList>
    </citation>
    <scope>NUCLEOTIDE SEQUENCE [LARGE SCALE GENOMIC DNA]</scope>
    <source>
        <strain evidence="3">Lor288</strain>
    </source>
</reference>
<evidence type="ECO:0000313" key="4">
    <source>
        <dbReference type="Proteomes" id="UP001412067"/>
    </source>
</evidence>
<evidence type="ECO:0008006" key="5">
    <source>
        <dbReference type="Google" id="ProtNLM"/>
    </source>
</evidence>
<dbReference type="SUPFAM" id="SSF48452">
    <property type="entry name" value="TPR-like"/>
    <property type="match status" value="1"/>
</dbReference>
<dbReference type="EMBL" id="JBBWWR010000016">
    <property type="protein sequence ID" value="KAK8947947.1"/>
    <property type="molecule type" value="Genomic_DNA"/>
</dbReference>
<evidence type="ECO:0000313" key="3">
    <source>
        <dbReference type="EMBL" id="KAK8947947.1"/>
    </source>
</evidence>
<proteinExistence type="predicted"/>
<dbReference type="PANTHER" id="PTHR15544">
    <property type="entry name" value="OSMOSIS RESPONSIVE FACTOR"/>
    <property type="match status" value="1"/>
</dbReference>
<organism evidence="3 4">
    <name type="scientific">Platanthera guangdongensis</name>
    <dbReference type="NCBI Taxonomy" id="2320717"/>
    <lineage>
        <taxon>Eukaryota</taxon>
        <taxon>Viridiplantae</taxon>
        <taxon>Streptophyta</taxon>
        <taxon>Embryophyta</taxon>
        <taxon>Tracheophyta</taxon>
        <taxon>Spermatophyta</taxon>
        <taxon>Magnoliopsida</taxon>
        <taxon>Liliopsida</taxon>
        <taxon>Asparagales</taxon>
        <taxon>Orchidaceae</taxon>
        <taxon>Orchidoideae</taxon>
        <taxon>Orchideae</taxon>
        <taxon>Orchidinae</taxon>
        <taxon>Platanthera</taxon>
    </lineage>
</organism>
<sequence>MYFQTNAQKKFPWFLALKLPSEQKSMKIAWKTKSRVKSISSKPNLPFESSDKTEPLNHAGIDSLSSEPNSTQLSASFESQGIQLAESGRYSEALTKLESAVTLMPEKAKLHEQKAQLLLEIGDTWNALKAAKSM</sequence>
<evidence type="ECO:0000256" key="1">
    <source>
        <dbReference type="PROSITE-ProRule" id="PRU00339"/>
    </source>
</evidence>
<dbReference type="Proteomes" id="UP001412067">
    <property type="component" value="Unassembled WGS sequence"/>
</dbReference>
<keyword evidence="4" id="KW-1185">Reference proteome</keyword>
<comment type="caution">
    <text evidence="3">The sequence shown here is derived from an EMBL/GenBank/DDBJ whole genome shotgun (WGS) entry which is preliminary data.</text>
</comment>